<dbReference type="EMBL" id="CP002452">
    <property type="protein sequence ID" value="ADV46479.1"/>
    <property type="molecule type" value="Genomic_DNA"/>
</dbReference>
<dbReference type="STRING" id="749222.Nitsa_1226"/>
<evidence type="ECO:0000313" key="3">
    <source>
        <dbReference type="EMBL" id="ADV46479.1"/>
    </source>
</evidence>
<keyword evidence="1" id="KW-0812">Transmembrane</keyword>
<dbReference type="AlphaFoldDB" id="E6WYG7"/>
<dbReference type="PANTHER" id="PTHR12277">
    <property type="entry name" value="ALPHA/BETA HYDROLASE DOMAIN-CONTAINING PROTEIN"/>
    <property type="match status" value="1"/>
</dbReference>
<dbReference type="InterPro" id="IPR029058">
    <property type="entry name" value="AB_hydrolase_fold"/>
</dbReference>
<feature type="transmembrane region" description="Helical" evidence="1">
    <location>
        <begin position="6"/>
        <end position="25"/>
    </location>
</feature>
<proteinExistence type="predicted"/>
<dbReference type="OrthoDB" id="9777090at2"/>
<dbReference type="InterPro" id="IPR000073">
    <property type="entry name" value="AB_hydrolase_1"/>
</dbReference>
<keyword evidence="1" id="KW-1133">Transmembrane helix</keyword>
<dbReference type="HOGENOM" id="CLU_029375_2_1_7"/>
<sequence>MRAAGLLALFLLALYLGGMLWLYLFQRRILFHPTRETRPQKGFFLRLPGGKVWVEVRHSGREKALLYFPGNSEHWWDDPDTIAAHLPDLTLYFLHYPGYGASEGAPSQETIYQAALALYDHIASRHSLVDVVGRSLGSGVALHLAANRPIHRLVLITPYDSIAALGQRRYPLFPVRWLSKDPFEAIREAPDVYAPTLILLAEHDSIIPPKHSRRLIRALRGAKVFVETLPGTTHGDIVDSPRFWPLLRDFLSDTPEKS</sequence>
<dbReference type="Pfam" id="PF00561">
    <property type="entry name" value="Abhydrolase_1"/>
    <property type="match status" value="1"/>
</dbReference>
<evidence type="ECO:0000256" key="1">
    <source>
        <dbReference type="SAM" id="Phobius"/>
    </source>
</evidence>
<dbReference type="Gene3D" id="3.40.50.1820">
    <property type="entry name" value="alpha/beta hydrolase"/>
    <property type="match status" value="1"/>
</dbReference>
<dbReference type="RefSeq" id="WP_013554170.1">
    <property type="nucleotide sequence ID" value="NC_014935.1"/>
</dbReference>
<name>E6WYG7_NITSE</name>
<keyword evidence="4" id="KW-1185">Reference proteome</keyword>
<dbReference type="eggNOG" id="COG1073">
    <property type="taxonomic scope" value="Bacteria"/>
</dbReference>
<evidence type="ECO:0000313" key="4">
    <source>
        <dbReference type="Proteomes" id="UP000008633"/>
    </source>
</evidence>
<protein>
    <recommendedName>
        <fullName evidence="2">AB hydrolase-1 domain-containing protein</fullName>
    </recommendedName>
</protein>
<dbReference type="KEGG" id="nsa:Nitsa_1226"/>
<keyword evidence="1" id="KW-0472">Membrane</keyword>
<accession>E6WYG7</accession>
<dbReference type="Proteomes" id="UP000008633">
    <property type="component" value="Chromosome"/>
</dbReference>
<reference evidence="4" key="2">
    <citation type="submission" date="2011-01" db="EMBL/GenBank/DDBJ databases">
        <title>The complete genome of Nitratifractor salsuginis DSM 16511.</title>
        <authorList>
            <consortium name="US DOE Joint Genome Institute (JGI-PGF)"/>
            <person name="Lucas S."/>
            <person name="Copeland A."/>
            <person name="Lapidus A."/>
            <person name="Bruce D."/>
            <person name="Goodwin L."/>
            <person name="Pitluck S."/>
            <person name="Kyrpides N."/>
            <person name="Mavromatis K."/>
            <person name="Ivanova N."/>
            <person name="Mikhailova N."/>
            <person name="Zeytun A."/>
            <person name="Detter J.C."/>
            <person name="Tapia R."/>
            <person name="Han C."/>
            <person name="Land M."/>
            <person name="Hauser L."/>
            <person name="Markowitz V."/>
            <person name="Cheng J.-F."/>
            <person name="Hugenholtz P."/>
            <person name="Woyke T."/>
            <person name="Wu D."/>
            <person name="Tindall B."/>
            <person name="Schuetze A."/>
            <person name="Brambilla E."/>
            <person name="Klenk H.-P."/>
            <person name="Eisen J.A."/>
        </authorList>
    </citation>
    <scope>NUCLEOTIDE SEQUENCE [LARGE SCALE GENOMIC DNA]</scope>
    <source>
        <strain evidence="4">DSM 16511 / JCM 12458 / E9I37-1</strain>
    </source>
</reference>
<evidence type="ECO:0000259" key="2">
    <source>
        <dbReference type="Pfam" id="PF00561"/>
    </source>
</evidence>
<feature type="domain" description="AB hydrolase-1" evidence="2">
    <location>
        <begin position="68"/>
        <end position="166"/>
    </location>
</feature>
<gene>
    <name evidence="3" type="ordered locus">Nitsa_1226</name>
</gene>
<organism evidence="3 4">
    <name type="scientific">Nitratifractor salsuginis (strain DSM 16511 / JCM 12458 / E9I37-1)</name>
    <dbReference type="NCBI Taxonomy" id="749222"/>
    <lineage>
        <taxon>Bacteria</taxon>
        <taxon>Pseudomonadati</taxon>
        <taxon>Campylobacterota</taxon>
        <taxon>Epsilonproteobacteria</taxon>
        <taxon>Campylobacterales</taxon>
        <taxon>Sulfurovaceae</taxon>
        <taxon>Nitratifractor</taxon>
    </lineage>
</organism>
<reference evidence="3 4" key="1">
    <citation type="journal article" date="2011" name="Stand. Genomic Sci.">
        <title>Complete genome sequence of Nitratifractor salsuginis type strain (E9I37-1).</title>
        <authorList>
            <person name="Anderson I."/>
            <person name="Sikorski J."/>
            <person name="Zeytun A."/>
            <person name="Nolan M."/>
            <person name="Lapidus A."/>
            <person name="Lucas S."/>
            <person name="Hammon N."/>
            <person name="Deshpande S."/>
            <person name="Cheng J.F."/>
            <person name="Tapia R."/>
            <person name="Han C."/>
            <person name="Goodwin L."/>
            <person name="Pitluck S."/>
            <person name="Liolios K."/>
            <person name="Pagani I."/>
            <person name="Ivanova N."/>
            <person name="Huntemann M."/>
            <person name="Mavromatis K."/>
            <person name="Ovchinikova G."/>
            <person name="Pati A."/>
            <person name="Chen A."/>
            <person name="Palaniappan K."/>
            <person name="Land M."/>
            <person name="Hauser L."/>
            <person name="Brambilla E.M."/>
            <person name="Ngatchou-Djao O.D."/>
            <person name="Rohde M."/>
            <person name="Tindall B.J."/>
            <person name="Goker M."/>
            <person name="Detter J.C."/>
            <person name="Woyke T."/>
            <person name="Bristow J."/>
            <person name="Eisen J.A."/>
            <person name="Markowitz V."/>
            <person name="Hugenholtz P."/>
            <person name="Klenk H.P."/>
            <person name="Kyrpides N.C."/>
        </authorList>
    </citation>
    <scope>NUCLEOTIDE SEQUENCE [LARGE SCALE GENOMIC DNA]</scope>
    <source>
        <strain evidence="4">DSM 16511 / JCM 12458 / E9I37-1</strain>
    </source>
</reference>
<dbReference type="SUPFAM" id="SSF53474">
    <property type="entry name" value="alpha/beta-Hydrolases"/>
    <property type="match status" value="1"/>
</dbReference>